<evidence type="ECO:0000313" key="2">
    <source>
        <dbReference type="EMBL" id="KAH7543366.1"/>
    </source>
</evidence>
<dbReference type="Proteomes" id="UP000813462">
    <property type="component" value="Unassembled WGS sequence"/>
</dbReference>
<name>A0A978VX21_ZIZJJ</name>
<accession>A0A978VX21</accession>
<sequence length="75" mass="8411">MGEETHLRWSLREMPIQAVRSNEWSERGHKNTATFAALSNQNPGVITIAKAVFGSDPRINPDVLTKAFQVDKKCD</sequence>
<dbReference type="AlphaFoldDB" id="A0A978VX21"/>
<feature type="domain" description="Cupin type-1" evidence="1">
    <location>
        <begin position="28"/>
        <end position="73"/>
    </location>
</feature>
<evidence type="ECO:0000313" key="3">
    <source>
        <dbReference type="Proteomes" id="UP000813462"/>
    </source>
</evidence>
<organism evidence="2 3">
    <name type="scientific">Ziziphus jujuba var. spinosa</name>
    <dbReference type="NCBI Taxonomy" id="714518"/>
    <lineage>
        <taxon>Eukaryota</taxon>
        <taxon>Viridiplantae</taxon>
        <taxon>Streptophyta</taxon>
        <taxon>Embryophyta</taxon>
        <taxon>Tracheophyta</taxon>
        <taxon>Spermatophyta</taxon>
        <taxon>Magnoliopsida</taxon>
        <taxon>eudicotyledons</taxon>
        <taxon>Gunneridae</taxon>
        <taxon>Pentapetalae</taxon>
        <taxon>rosids</taxon>
        <taxon>fabids</taxon>
        <taxon>Rosales</taxon>
        <taxon>Rhamnaceae</taxon>
        <taxon>Paliureae</taxon>
        <taxon>Ziziphus</taxon>
    </lineage>
</organism>
<proteinExistence type="predicted"/>
<dbReference type="InterPro" id="IPR006045">
    <property type="entry name" value="Cupin_1"/>
</dbReference>
<evidence type="ECO:0000259" key="1">
    <source>
        <dbReference type="Pfam" id="PF00190"/>
    </source>
</evidence>
<dbReference type="PANTHER" id="PTHR31238">
    <property type="entry name" value="GERMIN-LIKE PROTEIN SUBFAMILY 3 MEMBER 3"/>
    <property type="match status" value="1"/>
</dbReference>
<reference evidence="2" key="1">
    <citation type="journal article" date="2021" name="Front. Plant Sci.">
        <title>Chromosome-Scale Genome Assembly for Chinese Sour Jujube and Insights Into Its Genome Evolution and Domestication Signature.</title>
        <authorList>
            <person name="Shen L.-Y."/>
            <person name="Luo H."/>
            <person name="Wang X.-L."/>
            <person name="Wang X.-M."/>
            <person name="Qiu X.-J."/>
            <person name="Liu H."/>
            <person name="Zhou S.-S."/>
            <person name="Jia K.-H."/>
            <person name="Nie S."/>
            <person name="Bao Y.-T."/>
            <person name="Zhang R.-G."/>
            <person name="Yun Q.-Z."/>
            <person name="Chai Y.-H."/>
            <person name="Lu J.-Y."/>
            <person name="Li Y."/>
            <person name="Zhao S.-W."/>
            <person name="Mao J.-F."/>
            <person name="Jia S.-G."/>
            <person name="Mao Y.-M."/>
        </authorList>
    </citation>
    <scope>NUCLEOTIDE SEQUENCE</scope>
    <source>
        <strain evidence="2">AT0</strain>
        <tissue evidence="2">Leaf</tissue>
    </source>
</reference>
<comment type="caution">
    <text evidence="2">The sequence shown here is derived from an EMBL/GenBank/DDBJ whole genome shotgun (WGS) entry which is preliminary data.</text>
</comment>
<dbReference type="Pfam" id="PF00190">
    <property type="entry name" value="Cupin_1"/>
    <property type="match status" value="1"/>
</dbReference>
<dbReference type="EMBL" id="JAEACU010000002">
    <property type="protein sequence ID" value="KAH7543366.1"/>
    <property type="molecule type" value="Genomic_DNA"/>
</dbReference>
<dbReference type="Gene3D" id="2.60.120.10">
    <property type="entry name" value="Jelly Rolls"/>
    <property type="match status" value="1"/>
</dbReference>
<gene>
    <name evidence="2" type="ORF">FEM48_Zijuj02G0176600</name>
</gene>
<protein>
    <recommendedName>
        <fullName evidence="1">Cupin type-1 domain-containing protein</fullName>
    </recommendedName>
</protein>
<dbReference type="InterPro" id="IPR014710">
    <property type="entry name" value="RmlC-like_jellyroll"/>
</dbReference>